<name>F8MEL4_NEUT8</name>
<feature type="coiled-coil region" evidence="1">
    <location>
        <begin position="168"/>
        <end position="199"/>
    </location>
</feature>
<accession>F8MEL4</accession>
<evidence type="ECO:0000313" key="2">
    <source>
        <dbReference type="EMBL" id="EGO61643.1"/>
    </source>
</evidence>
<protein>
    <submittedName>
        <fullName evidence="2">Uncharacterized protein</fullName>
    </submittedName>
</protein>
<dbReference type="Proteomes" id="UP000008065">
    <property type="component" value="Unassembled WGS sequence"/>
</dbReference>
<dbReference type="EMBL" id="GL891302">
    <property type="protein sequence ID" value="EGO61643.1"/>
    <property type="molecule type" value="Genomic_DNA"/>
</dbReference>
<dbReference type="AlphaFoldDB" id="F8MEL4"/>
<organism evidence="2 3">
    <name type="scientific">Neurospora tetrasperma (strain FGSC 2508 / ATCC MYA-4615 / P0657)</name>
    <dbReference type="NCBI Taxonomy" id="510951"/>
    <lineage>
        <taxon>Eukaryota</taxon>
        <taxon>Fungi</taxon>
        <taxon>Dikarya</taxon>
        <taxon>Ascomycota</taxon>
        <taxon>Pezizomycotina</taxon>
        <taxon>Sordariomycetes</taxon>
        <taxon>Sordariomycetidae</taxon>
        <taxon>Sordariales</taxon>
        <taxon>Sordariaceae</taxon>
        <taxon>Neurospora</taxon>
    </lineage>
</organism>
<evidence type="ECO:0000256" key="1">
    <source>
        <dbReference type="SAM" id="Coils"/>
    </source>
</evidence>
<keyword evidence="1" id="KW-0175">Coiled coil</keyword>
<sequence>MEKDAALPVVNHEFVGGRIMWLPKKVMIEPGNLPALDDKLFDHPVLIISEHREEQTDIVRVLIITTFAKEGLGTRFGQSLPCRYYLPLPGAPAHPCSKWSEDVPSNLTFAEENGNEKALRDSWINAKASYSVSYQCLINWKNMQRTPTLTEESLRDVINYHTERVPEIKRWDEAARRQKEEEEKEEKEKEKKIDEIMSRSSWWPHLQHPVSETRGVVSTTTYPPEMSISQSAVMLAKNDRCDGGARWMGQVRREGKGGCPLGCLCYVCCDNWRKGRSASSDPPRSKSISALIPTPGSHIYRVVEERPIKRIYYNKNRGSRGEFSAATTSTSYHTPGFLLPILLTSMILAHASERRRAMDFSTSLCQKPLVSAPTEVLGMASFDVLSQDTGVCDALAWIQERQSVHVRQWFLRPRCHPQY</sequence>
<proteinExistence type="predicted"/>
<dbReference type="PANTHER" id="PTHR37048">
    <property type="entry name" value="QUESTIONABLE PROTEIN"/>
    <property type="match status" value="1"/>
</dbReference>
<dbReference type="VEuPathDB" id="FungiDB:NEUTE1DRAFT_98724"/>
<dbReference type="KEGG" id="nte:NEUTE1DRAFT98724"/>
<dbReference type="PANTHER" id="PTHR37048:SF2">
    <property type="entry name" value="QUESTIONABLE PROTEIN"/>
    <property type="match status" value="1"/>
</dbReference>
<dbReference type="HOGENOM" id="CLU_655673_0_0_1"/>
<evidence type="ECO:0000313" key="3">
    <source>
        <dbReference type="Proteomes" id="UP000008065"/>
    </source>
</evidence>
<dbReference type="OrthoDB" id="4839885at2759"/>
<dbReference type="RefSeq" id="XP_009848647.1">
    <property type="nucleotide sequence ID" value="XM_009850345.1"/>
</dbReference>
<gene>
    <name evidence="2" type="ORF">NEUTE1DRAFT_98724</name>
</gene>
<keyword evidence="3" id="KW-1185">Reference proteome</keyword>
<reference evidence="3" key="1">
    <citation type="journal article" date="2011" name="Genetics">
        <title>Massive changes in genome architecture accompany the transition to self-fertility in the filamentous fungus Neurospora tetrasperma.</title>
        <authorList>
            <person name="Ellison C.E."/>
            <person name="Stajich J.E."/>
            <person name="Jacobson D.J."/>
            <person name="Natvig D.O."/>
            <person name="Lapidus A."/>
            <person name="Foster B."/>
            <person name="Aerts A."/>
            <person name="Riley R."/>
            <person name="Lindquist E.A."/>
            <person name="Grigoriev I.V."/>
            <person name="Taylor J.W."/>
        </authorList>
    </citation>
    <scope>NUCLEOTIDE SEQUENCE [LARGE SCALE GENOMIC DNA]</scope>
    <source>
        <strain evidence="3">FGSC 2508 / P0657</strain>
    </source>
</reference>
<dbReference type="GeneID" id="20831878"/>